<dbReference type="eggNOG" id="COG0419">
    <property type="taxonomic scope" value="Bacteria"/>
</dbReference>
<feature type="region of interest" description="Disordered" evidence="2">
    <location>
        <begin position="1388"/>
        <end position="1409"/>
    </location>
</feature>
<feature type="compositionally biased region" description="Basic and acidic residues" evidence="2">
    <location>
        <begin position="357"/>
        <end position="378"/>
    </location>
</feature>
<feature type="region of interest" description="Disordered" evidence="2">
    <location>
        <begin position="932"/>
        <end position="962"/>
    </location>
</feature>
<feature type="region of interest" description="Disordered" evidence="2">
    <location>
        <begin position="357"/>
        <end position="382"/>
    </location>
</feature>
<dbReference type="Pfam" id="PF13558">
    <property type="entry name" value="SbcC_Walker_B"/>
    <property type="match status" value="1"/>
</dbReference>
<accession>C8XJ14</accession>
<evidence type="ECO:0000256" key="2">
    <source>
        <dbReference type="SAM" id="MobiDB-lite"/>
    </source>
</evidence>
<name>C8XJ14_NAKMY</name>
<reference evidence="4" key="1">
    <citation type="submission" date="2009-09" db="EMBL/GenBank/DDBJ databases">
        <title>The complete genome of Nakamurella multipartita DSM 44233.</title>
        <authorList>
            <consortium name="US DOE Joint Genome Institute (JGI-PGF)"/>
            <person name="Lucas S."/>
            <person name="Copeland A."/>
            <person name="Lapidus A."/>
            <person name="Glavina del Rio T."/>
            <person name="Dalin E."/>
            <person name="Tice H."/>
            <person name="Bruce D."/>
            <person name="Goodwin L."/>
            <person name="Pitluck S."/>
            <person name="Kyrpides N."/>
            <person name="Mavromatis K."/>
            <person name="Ivanova N."/>
            <person name="Ovchinnikova G."/>
            <person name="Sims D."/>
            <person name="Meincke L."/>
            <person name="Brettin T."/>
            <person name="Detter J.C."/>
            <person name="Han C."/>
            <person name="Larimer F."/>
            <person name="Land M."/>
            <person name="Hauser L."/>
            <person name="Markowitz V."/>
            <person name="Cheng J.-F."/>
            <person name="Hugenholtz P."/>
            <person name="Woyke T."/>
            <person name="Wu D."/>
            <person name="Klenk H.-P."/>
            <person name="Eisen J.A."/>
        </authorList>
    </citation>
    <scope>NUCLEOTIDE SEQUENCE [LARGE SCALE GENOMIC DNA]</scope>
    <source>
        <strain evidence="4">ATCC 700099 / DSM 44233 / CIP 104796 / JCM 9543 / NBRC 105858 / Y-104</strain>
    </source>
</reference>
<dbReference type="RefSeq" id="WP_012814076.1">
    <property type="nucleotide sequence ID" value="NC_013235.1"/>
</dbReference>
<dbReference type="HOGENOM" id="CLU_005532_0_0_11"/>
<dbReference type="InterPro" id="IPR027417">
    <property type="entry name" value="P-loop_NTPase"/>
</dbReference>
<evidence type="ECO:0000313" key="3">
    <source>
        <dbReference type="EMBL" id="ACV76601.1"/>
    </source>
</evidence>
<dbReference type="Gene3D" id="3.40.50.300">
    <property type="entry name" value="P-loop containing nucleotide triphosphate hydrolases"/>
    <property type="match status" value="2"/>
</dbReference>
<keyword evidence="1" id="KW-0175">Coiled coil</keyword>
<dbReference type="InParanoid" id="C8XJ14"/>
<evidence type="ECO:0000256" key="1">
    <source>
        <dbReference type="SAM" id="Coils"/>
    </source>
</evidence>
<evidence type="ECO:0008006" key="5">
    <source>
        <dbReference type="Google" id="ProtNLM"/>
    </source>
</evidence>
<feature type="coiled-coil region" evidence="1">
    <location>
        <begin position="446"/>
        <end position="480"/>
    </location>
</feature>
<feature type="coiled-coil region" evidence="1">
    <location>
        <begin position="307"/>
        <end position="334"/>
    </location>
</feature>
<reference evidence="3 4" key="2">
    <citation type="journal article" date="2010" name="Stand. Genomic Sci.">
        <title>Complete genome sequence of Nakamurella multipartita type strain (Y-104).</title>
        <authorList>
            <person name="Tice H."/>
            <person name="Mayilraj S."/>
            <person name="Sims D."/>
            <person name="Lapidus A."/>
            <person name="Nolan M."/>
            <person name="Lucas S."/>
            <person name="Glavina Del Rio T."/>
            <person name="Copeland A."/>
            <person name="Cheng J.F."/>
            <person name="Meincke L."/>
            <person name="Bruce D."/>
            <person name="Goodwin L."/>
            <person name="Pitluck S."/>
            <person name="Ivanova N."/>
            <person name="Mavromatis K."/>
            <person name="Ovchinnikova G."/>
            <person name="Pati A."/>
            <person name="Chen A."/>
            <person name="Palaniappan K."/>
            <person name="Land M."/>
            <person name="Hauser L."/>
            <person name="Chang Y.J."/>
            <person name="Jeffries C.D."/>
            <person name="Detter J.C."/>
            <person name="Brettin T."/>
            <person name="Rohde M."/>
            <person name="Goker M."/>
            <person name="Bristow J."/>
            <person name="Eisen J.A."/>
            <person name="Markowitz V."/>
            <person name="Hugenholtz P."/>
            <person name="Kyrpides N.C."/>
            <person name="Klenk H.P."/>
            <person name="Chen F."/>
        </authorList>
    </citation>
    <scope>NUCLEOTIDE SEQUENCE [LARGE SCALE GENOMIC DNA]</scope>
    <source>
        <strain evidence="4">ATCC 700099 / DSM 44233 / CIP 104796 / JCM 9543 / NBRC 105858 / Y-104</strain>
    </source>
</reference>
<sequence>MTDSGATEPRTDRFRPTRCGVVNLWDYRDDEFVFADGRLVLRGPNGSGKTKALEVLFPFVLDGRIEPRRLNPFAGDERTMKANLLYRGQEAAYGYVWMEFRRAGNPAGEVVTIGAGLRAQRHHERVSRWYFVVDGQVGVDFSLIGEDDRPLTKRQLEAEVDHLPATMAERPLAHRTAVDARLFGLGIGRYEQMLTLLLTLRRPQLAKNLDPKGLSRALADGLRPLDEHLVDEAAHSFSDMENVQRTLSGLVQADAAAAAFLVGYTTYLRTHARAEADRLTVRLEAIDAARVSLTAALAARDRAAAARDAAQQHLSATRDRLQEATSRLDSLKASSAYRDREQLNRLADATADLGRAANRDAQARDQAEADSAQRERTRAGTAAAYEDALSAVSRRAAELSEAARDAGIDWDTNDQVDDEHLDQRVAARITAREDDVAAVRVAMAGVAEAARERDLAQRRLDRAQERLEAVESALMAAQAAVVAERDRVQLVLADWISSRGPLLDSLAGAPRLADTVHAALVDSVDRAGESGSTPLSAVLDAQIADARQTRRDEVRRLGDTLNLLGDQLAAIRADRTRVAEEQDQAPPAFAARTGRRDGRVGAPLWALIDFAPGIDDDTAAAVEAALEAANLLDAWIGPDGSADPGESDAVLLPLPAEQRPRVSPLGTLLVAETDGALGISTIEAVLASIAVGEPSGSGPGAAPTIDRLGRFRQGLQLGAHRKAHAEYIGATARSRRRAQRLAALDRQIADVLAQVDATGAAIGALQAMLDAVDQARSALPTTGPLTTAIRRVERESAAARAVHGEVDNARSDLDQAIAAHHHRHHALLGLAAARSMPAEPDLVDGIAAAVALFGRAGAELGGARTTATERRRARDTAVEELIRARDRLAEAAEQAELSRTGHRAREEELRTLRAAVGVAVDELDGQIDRATAEHRDARTAERVAEQAHGDARDAAGERRGAAQGAVDSLANAVVEAQRDCLRLRPYCRPDVADVLRLSTTPAWPTAREQWPDPTALVATATDALPADADHIIDALPAAVTTLLREVLAATGDLRPNESSLKSSRTRVAASLTLLQDQLASAGHDFRPDWEPVEDVIVVKVSDEQGYTSIGDFARRIAAARREQEALLSESEQRILEDALLGRLAQQIHERTTEARDLVAEMNREMRGRRMSSGATVGISWAQADNLDPAQREVARLLEREASALSVDELAIMRAHFAGRIKDLRAQREDRPYPDILAEALDYRGWRTFVLTLVGPDGQEDRLTQARHSTLSGGEQSVSLHLPLFAAAHVMLSSAEPHCPRLLALDEAFAGIDDAGRSELLGLTTQFDLDLFMTGYDLWATYPTVPGCAHHDLAHSALEHAVSSLLLVWDGSEILSDAGITEAGDDLAAALGSPGSRRRPSDGSGLLGPD</sequence>
<dbReference type="SUPFAM" id="SSF52540">
    <property type="entry name" value="P-loop containing nucleoside triphosphate hydrolases"/>
    <property type="match status" value="1"/>
</dbReference>
<protein>
    <recommendedName>
        <fullName evidence="5">TIGR02680 family protein</fullName>
    </recommendedName>
</protein>
<dbReference type="PANTHER" id="PTHR23159">
    <property type="entry name" value="CENTROSOMAL PROTEIN 2"/>
    <property type="match status" value="1"/>
</dbReference>
<keyword evidence="4" id="KW-1185">Reference proteome</keyword>
<organism evidence="3 4">
    <name type="scientific">Nakamurella multipartita (strain ATCC 700099 / DSM 44233 / CIP 104796 / JCM 9543 / NBRC 105858 / Y-104)</name>
    <name type="common">Microsphaera multipartita</name>
    <dbReference type="NCBI Taxonomy" id="479431"/>
    <lineage>
        <taxon>Bacteria</taxon>
        <taxon>Bacillati</taxon>
        <taxon>Actinomycetota</taxon>
        <taxon>Actinomycetes</taxon>
        <taxon>Nakamurellales</taxon>
        <taxon>Nakamurellaceae</taxon>
        <taxon>Nakamurella</taxon>
    </lineage>
</organism>
<dbReference type="STRING" id="479431.Namu_0168"/>
<feature type="compositionally biased region" description="Basic and acidic residues" evidence="2">
    <location>
        <begin position="932"/>
        <end position="960"/>
    </location>
</feature>
<gene>
    <name evidence="3" type="ordered locus">Namu_0168</name>
</gene>
<proteinExistence type="predicted"/>
<dbReference type="EMBL" id="CP001737">
    <property type="protein sequence ID" value="ACV76601.1"/>
    <property type="molecule type" value="Genomic_DNA"/>
</dbReference>
<dbReference type="KEGG" id="nml:Namu_0168"/>
<dbReference type="InterPro" id="IPR013496">
    <property type="entry name" value="CHP02680"/>
</dbReference>
<evidence type="ECO:0000313" key="4">
    <source>
        <dbReference type="Proteomes" id="UP000002218"/>
    </source>
</evidence>
<dbReference type="PANTHER" id="PTHR23159:SF31">
    <property type="entry name" value="CENTROSOME-ASSOCIATED PROTEIN CEP250 ISOFORM X1"/>
    <property type="match status" value="1"/>
</dbReference>
<dbReference type="Proteomes" id="UP000002218">
    <property type="component" value="Chromosome"/>
</dbReference>
<dbReference type="NCBIfam" id="TIGR02680">
    <property type="entry name" value="TIGR02680 family protein"/>
    <property type="match status" value="1"/>
</dbReference>